<dbReference type="SUPFAM" id="SSF46785">
    <property type="entry name" value="Winged helix' DNA-binding domain"/>
    <property type="match status" value="1"/>
</dbReference>
<comment type="similarity">
    <text evidence="1">Belongs to the LysR transcriptional regulatory family.</text>
</comment>
<protein>
    <submittedName>
        <fullName evidence="6">Transcriptional regulator</fullName>
    </submittedName>
</protein>
<dbReference type="Pfam" id="PF00126">
    <property type="entry name" value="HTH_1"/>
    <property type="match status" value="1"/>
</dbReference>
<dbReference type="GO" id="GO:0003700">
    <property type="term" value="F:DNA-binding transcription factor activity"/>
    <property type="evidence" value="ECO:0007669"/>
    <property type="project" value="InterPro"/>
</dbReference>
<proteinExistence type="inferred from homology"/>
<evidence type="ECO:0000313" key="7">
    <source>
        <dbReference type="Proteomes" id="UP000027644"/>
    </source>
</evidence>
<keyword evidence="4" id="KW-0804">Transcription</keyword>
<dbReference type="SUPFAM" id="SSF53850">
    <property type="entry name" value="Periplasmic binding protein-like II"/>
    <property type="match status" value="1"/>
</dbReference>
<dbReference type="Proteomes" id="UP000027644">
    <property type="component" value="Unassembled WGS sequence"/>
</dbReference>
<evidence type="ECO:0000259" key="5">
    <source>
        <dbReference type="PROSITE" id="PS50931"/>
    </source>
</evidence>
<sequence>MKTDYTMEKLDLEILHTFVVIVEMGSYTKASNILFKSQSAISEQIQKLEVFCDAQLLHRGRYGAKPTAIGEKMYKHAKKILSLNDNIIADIRNHDSVYELTLSITDYFMPATIASVLRGLRDQCQNIQFNVSIQSSSKMLLEHTLEQYDIALFIHLNGQRLPDNDNFMVVGHEPLCWAGSKDLSITGSAPLPIITLPKGCLLQKLAIDKLENNKISYNLSHYASSVIGMQSAIEAQLGIGCLNRSSMSKKFIDYTDILKLPALPDIDYIMYYKSEKNPFINTIKGLVERVTNNDNAFDR</sequence>
<dbReference type="PANTHER" id="PTHR30579">
    <property type="entry name" value="TRANSCRIPTIONAL REGULATOR"/>
    <property type="match status" value="1"/>
</dbReference>
<dbReference type="Gene3D" id="3.40.190.10">
    <property type="entry name" value="Periplasmic binding protein-like II"/>
    <property type="match status" value="2"/>
</dbReference>
<dbReference type="InterPro" id="IPR005119">
    <property type="entry name" value="LysR_subst-bd"/>
</dbReference>
<name>A0A074VGA6_9NEIS</name>
<keyword evidence="2" id="KW-0805">Transcription regulation</keyword>
<evidence type="ECO:0000256" key="3">
    <source>
        <dbReference type="ARBA" id="ARBA00023125"/>
    </source>
</evidence>
<dbReference type="Pfam" id="PF03466">
    <property type="entry name" value="LysR_substrate"/>
    <property type="match status" value="1"/>
</dbReference>
<dbReference type="AlphaFoldDB" id="A0A074VGA6"/>
<dbReference type="GO" id="GO:0003677">
    <property type="term" value="F:DNA binding"/>
    <property type="evidence" value="ECO:0007669"/>
    <property type="project" value="UniProtKB-KW"/>
</dbReference>
<evidence type="ECO:0000256" key="4">
    <source>
        <dbReference type="ARBA" id="ARBA00023163"/>
    </source>
</evidence>
<reference evidence="6 7" key="1">
    <citation type="journal article" date="2014" name="PLoS Genet.">
        <title>Hidden diversity in honey bee gut symbionts detected by single-cell genomics.</title>
        <authorList>
            <person name="Engel P."/>
            <person name="Stepanauskas R."/>
            <person name="Moran N."/>
        </authorList>
    </citation>
    <scope>NUCLEOTIDE SEQUENCE [LARGE SCALE GENOMIC DNA]</scope>
    <source>
        <strain evidence="6 7">SCGC AB-598-J21</strain>
    </source>
</reference>
<organism evidence="6 7">
    <name type="scientific">Snodgrassella alvi SCGC AB-598-J21</name>
    <dbReference type="NCBI Taxonomy" id="1385367"/>
    <lineage>
        <taxon>Bacteria</taxon>
        <taxon>Pseudomonadati</taxon>
        <taxon>Pseudomonadota</taxon>
        <taxon>Betaproteobacteria</taxon>
        <taxon>Neisseriales</taxon>
        <taxon>Neisseriaceae</taxon>
        <taxon>Snodgrassella</taxon>
    </lineage>
</organism>
<gene>
    <name evidence="6" type="ORF">SASC598J21_007380</name>
</gene>
<evidence type="ECO:0000256" key="2">
    <source>
        <dbReference type="ARBA" id="ARBA00023015"/>
    </source>
</evidence>
<keyword evidence="3" id="KW-0238">DNA-binding</keyword>
<dbReference type="InterPro" id="IPR000847">
    <property type="entry name" value="LysR_HTH_N"/>
</dbReference>
<dbReference type="Gene3D" id="1.10.10.10">
    <property type="entry name" value="Winged helix-like DNA-binding domain superfamily/Winged helix DNA-binding domain"/>
    <property type="match status" value="1"/>
</dbReference>
<dbReference type="InterPro" id="IPR036390">
    <property type="entry name" value="WH_DNA-bd_sf"/>
</dbReference>
<accession>A0A074VGA6</accession>
<dbReference type="InterPro" id="IPR036388">
    <property type="entry name" value="WH-like_DNA-bd_sf"/>
</dbReference>
<evidence type="ECO:0000313" key="6">
    <source>
        <dbReference type="EMBL" id="KEQ01490.1"/>
    </source>
</evidence>
<evidence type="ECO:0000256" key="1">
    <source>
        <dbReference type="ARBA" id="ARBA00009437"/>
    </source>
</evidence>
<comment type="caution">
    <text evidence="6">The sequence shown here is derived from an EMBL/GenBank/DDBJ whole genome shotgun (WGS) entry which is preliminary data.</text>
</comment>
<dbReference type="EMBL" id="AVQL01000412">
    <property type="protein sequence ID" value="KEQ01490.1"/>
    <property type="molecule type" value="Genomic_DNA"/>
</dbReference>
<dbReference type="PANTHER" id="PTHR30579:SF7">
    <property type="entry name" value="HTH-TYPE TRANSCRIPTIONAL REGULATOR LRHA-RELATED"/>
    <property type="match status" value="1"/>
</dbReference>
<feature type="domain" description="HTH lysR-type" evidence="5">
    <location>
        <begin position="10"/>
        <end position="67"/>
    </location>
</feature>
<dbReference type="PROSITE" id="PS50931">
    <property type="entry name" value="HTH_LYSR"/>
    <property type="match status" value="1"/>
</dbReference>
<dbReference type="InterPro" id="IPR050176">
    <property type="entry name" value="LTTR"/>
</dbReference>